<feature type="region of interest" description="Disordered" evidence="1">
    <location>
        <begin position="18"/>
        <end position="45"/>
    </location>
</feature>
<evidence type="ECO:0000256" key="1">
    <source>
        <dbReference type="SAM" id="MobiDB-lite"/>
    </source>
</evidence>
<dbReference type="EMBL" id="JARXRN010000028">
    <property type="protein sequence ID" value="MDH5831827.1"/>
    <property type="molecule type" value="Genomic_DNA"/>
</dbReference>
<dbReference type="RefSeq" id="WP_280602782.1">
    <property type="nucleotide sequence ID" value="NZ_JARXRN010000028.1"/>
</dbReference>
<gene>
    <name evidence="2" type="ORF">QFW80_15000</name>
</gene>
<reference evidence="2 3" key="1">
    <citation type="submission" date="2023-04" db="EMBL/GenBank/DDBJ databases">
        <title>Luteimonas sp. M1R5S18.</title>
        <authorList>
            <person name="Sun J.-Q."/>
        </authorList>
    </citation>
    <scope>NUCLEOTIDE SEQUENCE [LARGE SCALE GENOMIC DNA]</scope>
    <source>
        <strain evidence="2 3">M1R5S18</strain>
    </source>
</reference>
<comment type="caution">
    <text evidence="2">The sequence shown here is derived from an EMBL/GenBank/DDBJ whole genome shotgun (WGS) entry which is preliminary data.</text>
</comment>
<protein>
    <submittedName>
        <fullName evidence="2">Uncharacterized protein</fullName>
    </submittedName>
</protein>
<proteinExistence type="predicted"/>
<evidence type="ECO:0000313" key="3">
    <source>
        <dbReference type="Proteomes" id="UP001156831"/>
    </source>
</evidence>
<evidence type="ECO:0000313" key="2">
    <source>
        <dbReference type="EMBL" id="MDH5831827.1"/>
    </source>
</evidence>
<name>A0ABT6JME4_9GAMM</name>
<organism evidence="2 3">
    <name type="scientific">Luteimonas rhizosphaericola</name>
    <dbReference type="NCBI Taxonomy" id="3042024"/>
    <lineage>
        <taxon>Bacteria</taxon>
        <taxon>Pseudomonadati</taxon>
        <taxon>Pseudomonadota</taxon>
        <taxon>Gammaproteobacteria</taxon>
        <taxon>Lysobacterales</taxon>
        <taxon>Lysobacteraceae</taxon>
        <taxon>Luteimonas</taxon>
    </lineage>
</organism>
<feature type="compositionally biased region" description="Low complexity" evidence="1">
    <location>
        <begin position="18"/>
        <end position="31"/>
    </location>
</feature>
<sequence length="163" mass="16836">MIVLLAAALALAACRQDPPPADAQAPTADVAEPASPPDAAPVAETAAKPAAGALKSALPEGFELPFGFHRLYDNTGRTEKGGPQRRILVEYLDVEADAVRASLTQALQAKGFDAPVASDVGGESQLTFARADGASVIAKITVGRDKPRAENAKGTLHLVWNAD</sequence>
<accession>A0ABT6JME4</accession>
<dbReference type="Proteomes" id="UP001156831">
    <property type="component" value="Unassembled WGS sequence"/>
</dbReference>
<keyword evidence="3" id="KW-1185">Reference proteome</keyword>